<comment type="caution">
    <text evidence="6">The sequence shown here is derived from an EMBL/GenBank/DDBJ whole genome shotgun (WGS) entry which is preliminary data.</text>
</comment>
<name>A0A2U2MX93_9GAMM</name>
<dbReference type="SUPFAM" id="SSF46785">
    <property type="entry name" value="Winged helix' DNA-binding domain"/>
    <property type="match status" value="1"/>
</dbReference>
<sequence length="304" mass="33653">MNLNLLRTFAAVAENQSFSRAAESIHVSQPAVSRAVRELEEQLDIPLVERGRRQIRLTEAGAALFAHARAIFALEQAALADIRGRRDIEHGSLTMGASKMIQAYLLPELISRFTDLYPGVEVRILSDNTEAIERRLLAYEPDIAFVEAPIHDSRVELTFWRDDELVILAAPHHPVGIRRDVEPATLTRERWILREEGSGTRAITERLLREAGVEVQRMLEVGSNGALVQSVAAGLGIAMVSVEAARDQIALGSVRVVKLQGETLSRPLYRARLHSRPASPTTQAFEALVEAGLSRHKPHGGRQH</sequence>
<dbReference type="Pfam" id="PF03466">
    <property type="entry name" value="LysR_substrate"/>
    <property type="match status" value="1"/>
</dbReference>
<evidence type="ECO:0000313" key="6">
    <source>
        <dbReference type="EMBL" id="PWG61481.1"/>
    </source>
</evidence>
<evidence type="ECO:0000259" key="5">
    <source>
        <dbReference type="PROSITE" id="PS50931"/>
    </source>
</evidence>
<dbReference type="Pfam" id="PF00126">
    <property type="entry name" value="HTH_1"/>
    <property type="match status" value="1"/>
</dbReference>
<feature type="domain" description="HTH lysR-type" evidence="5">
    <location>
        <begin position="1"/>
        <end position="58"/>
    </location>
</feature>
<reference evidence="6 7" key="1">
    <citation type="submission" date="2018-05" db="EMBL/GenBank/DDBJ databases">
        <title>Spiribacter halobius sp. nov., a moderately halophilic bacterium isolated from marine solar saltern.</title>
        <authorList>
            <person name="Zheng W.-S."/>
            <person name="Lu D.-C."/>
            <person name="Du Z.-J."/>
        </authorList>
    </citation>
    <scope>NUCLEOTIDE SEQUENCE [LARGE SCALE GENOMIC DNA]</scope>
    <source>
        <strain evidence="6 7">E85</strain>
    </source>
</reference>
<evidence type="ECO:0000313" key="7">
    <source>
        <dbReference type="Proteomes" id="UP000245474"/>
    </source>
</evidence>
<evidence type="ECO:0000256" key="2">
    <source>
        <dbReference type="ARBA" id="ARBA00023015"/>
    </source>
</evidence>
<proteinExistence type="inferred from homology"/>
<keyword evidence="4" id="KW-0804">Transcription</keyword>
<dbReference type="Proteomes" id="UP000245474">
    <property type="component" value="Unassembled WGS sequence"/>
</dbReference>
<keyword evidence="7" id="KW-1185">Reference proteome</keyword>
<comment type="similarity">
    <text evidence="1">Belongs to the LysR transcriptional regulatory family.</text>
</comment>
<protein>
    <submittedName>
        <fullName evidence="6">LysR family transcriptional regulator</fullName>
    </submittedName>
</protein>
<dbReference type="PROSITE" id="PS50931">
    <property type="entry name" value="HTH_LYSR"/>
    <property type="match status" value="1"/>
</dbReference>
<keyword evidence="2" id="KW-0805">Transcription regulation</keyword>
<dbReference type="EMBL" id="QFFI01000033">
    <property type="protein sequence ID" value="PWG61481.1"/>
    <property type="molecule type" value="Genomic_DNA"/>
</dbReference>
<dbReference type="PANTHER" id="PTHR30126:SF39">
    <property type="entry name" value="HTH-TYPE TRANSCRIPTIONAL REGULATOR CYSL"/>
    <property type="match status" value="1"/>
</dbReference>
<dbReference type="RefSeq" id="WP_109679860.1">
    <property type="nucleotide sequence ID" value="NZ_CP086615.1"/>
</dbReference>
<dbReference type="InterPro" id="IPR005119">
    <property type="entry name" value="LysR_subst-bd"/>
</dbReference>
<dbReference type="GO" id="GO:0003700">
    <property type="term" value="F:DNA-binding transcription factor activity"/>
    <property type="evidence" value="ECO:0007669"/>
    <property type="project" value="InterPro"/>
</dbReference>
<dbReference type="InterPro" id="IPR036388">
    <property type="entry name" value="WH-like_DNA-bd_sf"/>
</dbReference>
<dbReference type="Gene3D" id="3.40.190.290">
    <property type="match status" value="1"/>
</dbReference>
<dbReference type="AlphaFoldDB" id="A0A2U2MX93"/>
<keyword evidence="3" id="KW-0238">DNA-binding</keyword>
<gene>
    <name evidence="6" type="ORF">DEM34_16090</name>
</gene>
<dbReference type="OrthoDB" id="9771171at2"/>
<dbReference type="PANTHER" id="PTHR30126">
    <property type="entry name" value="HTH-TYPE TRANSCRIPTIONAL REGULATOR"/>
    <property type="match status" value="1"/>
</dbReference>
<dbReference type="FunFam" id="1.10.10.10:FF:000001">
    <property type="entry name" value="LysR family transcriptional regulator"/>
    <property type="match status" value="1"/>
</dbReference>
<dbReference type="InterPro" id="IPR036390">
    <property type="entry name" value="WH_DNA-bd_sf"/>
</dbReference>
<organism evidence="6 7">
    <name type="scientific">Sediminicurvatus halobius</name>
    <dbReference type="NCBI Taxonomy" id="2182432"/>
    <lineage>
        <taxon>Bacteria</taxon>
        <taxon>Pseudomonadati</taxon>
        <taxon>Pseudomonadota</taxon>
        <taxon>Gammaproteobacteria</taxon>
        <taxon>Chromatiales</taxon>
        <taxon>Ectothiorhodospiraceae</taxon>
        <taxon>Sediminicurvatus</taxon>
    </lineage>
</organism>
<evidence type="ECO:0000256" key="1">
    <source>
        <dbReference type="ARBA" id="ARBA00009437"/>
    </source>
</evidence>
<evidence type="ECO:0000256" key="3">
    <source>
        <dbReference type="ARBA" id="ARBA00023125"/>
    </source>
</evidence>
<accession>A0A2U2MX93</accession>
<dbReference type="GO" id="GO:0000976">
    <property type="term" value="F:transcription cis-regulatory region binding"/>
    <property type="evidence" value="ECO:0007669"/>
    <property type="project" value="TreeGrafter"/>
</dbReference>
<dbReference type="PRINTS" id="PR00039">
    <property type="entry name" value="HTHLYSR"/>
</dbReference>
<dbReference type="InterPro" id="IPR000847">
    <property type="entry name" value="LysR_HTH_N"/>
</dbReference>
<dbReference type="Gene3D" id="1.10.10.10">
    <property type="entry name" value="Winged helix-like DNA-binding domain superfamily/Winged helix DNA-binding domain"/>
    <property type="match status" value="1"/>
</dbReference>
<dbReference type="SUPFAM" id="SSF53850">
    <property type="entry name" value="Periplasmic binding protein-like II"/>
    <property type="match status" value="1"/>
</dbReference>
<evidence type="ECO:0000256" key="4">
    <source>
        <dbReference type="ARBA" id="ARBA00023163"/>
    </source>
</evidence>